<evidence type="ECO:0000313" key="1">
    <source>
        <dbReference type="EMBL" id="WPC22420.1"/>
    </source>
</evidence>
<gene>
    <name evidence="1" type="ORF">N6G96_04315</name>
</gene>
<proteinExistence type="predicted"/>
<reference evidence="2" key="1">
    <citation type="submission" date="2024-06" db="EMBL/GenBank/DDBJ databases">
        <authorList>
            <person name="Chang H.C."/>
            <person name="Mun S.Y."/>
        </authorList>
    </citation>
    <scope>NUCLEOTIDE SEQUENCE [LARGE SCALE GENOMIC DNA]</scope>
    <source>
        <strain evidence="2">KT1</strain>
    </source>
</reference>
<accession>A0ABZ0Q5Z8</accession>
<organism evidence="1 2">
    <name type="scientific">Pediococcus inopinatus</name>
    <dbReference type="NCBI Taxonomy" id="114090"/>
    <lineage>
        <taxon>Bacteria</taxon>
        <taxon>Bacillati</taxon>
        <taxon>Bacillota</taxon>
        <taxon>Bacilli</taxon>
        <taxon>Lactobacillales</taxon>
        <taxon>Lactobacillaceae</taxon>
        <taxon>Pediococcus</taxon>
    </lineage>
</organism>
<sequence>MTIDSIVGNIVSEINMRLHPRTDGIKYQFERCTFPVTFTRDGYKEADGCAIFLVETDGSYTVTKFESRYMDVEDPLRKVYHGAYFECDEEPTAMDELIEDVAAGVSKN</sequence>
<protein>
    <submittedName>
        <fullName evidence="1">Uncharacterized protein</fullName>
    </submittedName>
</protein>
<dbReference type="EMBL" id="CP104778">
    <property type="protein sequence ID" value="WPC22420.1"/>
    <property type="molecule type" value="Genomic_DNA"/>
</dbReference>
<dbReference type="RefSeq" id="WP_057774860.1">
    <property type="nucleotide sequence ID" value="NZ_BBIM01000023.1"/>
</dbReference>
<name>A0ABZ0Q5Z8_9LACO</name>
<evidence type="ECO:0000313" key="2">
    <source>
        <dbReference type="Proteomes" id="UP001302696"/>
    </source>
</evidence>
<dbReference type="Proteomes" id="UP001302696">
    <property type="component" value="Chromosome"/>
</dbReference>
<keyword evidence="2" id="KW-1185">Reference proteome</keyword>